<dbReference type="CDD" id="cd00229">
    <property type="entry name" value="SGNH_hydrolase"/>
    <property type="match status" value="1"/>
</dbReference>
<dbReference type="RefSeq" id="WP_023055288.1">
    <property type="nucleotide sequence ID" value="NZ_JAUSTN010000011.1"/>
</dbReference>
<gene>
    <name evidence="1" type="ORF">J2S72_001696</name>
</gene>
<protein>
    <recommendedName>
        <fullName evidence="3">SGNH hydrolase-type esterase domain-containing protein</fullName>
    </recommendedName>
</protein>
<dbReference type="InterPro" id="IPR036514">
    <property type="entry name" value="SGNH_hydro_sf"/>
</dbReference>
<dbReference type="Proteomes" id="UP001236559">
    <property type="component" value="Unassembled WGS sequence"/>
</dbReference>
<name>A0ABU0B092_9FIRM</name>
<evidence type="ECO:0000313" key="2">
    <source>
        <dbReference type="Proteomes" id="UP001236559"/>
    </source>
</evidence>
<sequence length="307" mass="35972">MEDLFSGTKEEIKFCDGYYKTRFSEEQYKYLSENNDFRIRSLCSPNIAINLIPRSELRLMFSVEEFARDPVNVDIYMDKIFLKHIEYGNRKKQIEVLIEKEFVGKPVKIFLSNTSTWRIKEVKGLYDTLENTYKASILAFGDSITQGMETDYPSFTFMNLFHREGFDIKNQSVGGMIFDHKLPQLCNVSCENIFIGLGTNDILSDKNIDEVKGEIDLYFKLINEKFFDKNVVVLSPIPILKPSLEKRFTEIETSIIKVLKNYPKFKLVKGRDIFPADSKFYYDGDIHPNELGNFLIYYSLKDLWRKN</sequence>
<organism evidence="1 2">
    <name type="scientific">Peptoniphilus koenoeneniae</name>
    <dbReference type="NCBI Taxonomy" id="507751"/>
    <lineage>
        <taxon>Bacteria</taxon>
        <taxon>Bacillati</taxon>
        <taxon>Bacillota</taxon>
        <taxon>Tissierellia</taxon>
        <taxon>Tissierellales</taxon>
        <taxon>Peptoniphilaceae</taxon>
        <taxon>Peptoniphilus</taxon>
    </lineage>
</organism>
<dbReference type="EMBL" id="JAUSTN010000011">
    <property type="protein sequence ID" value="MDQ0275660.1"/>
    <property type="molecule type" value="Genomic_DNA"/>
</dbReference>
<proteinExistence type="predicted"/>
<comment type="caution">
    <text evidence="1">The sequence shown here is derived from an EMBL/GenBank/DDBJ whole genome shotgun (WGS) entry which is preliminary data.</text>
</comment>
<accession>A0ABU0B092</accession>
<dbReference type="Gene3D" id="3.40.50.1110">
    <property type="entry name" value="SGNH hydrolase"/>
    <property type="match status" value="1"/>
</dbReference>
<evidence type="ECO:0000313" key="1">
    <source>
        <dbReference type="EMBL" id="MDQ0275660.1"/>
    </source>
</evidence>
<dbReference type="SUPFAM" id="SSF52266">
    <property type="entry name" value="SGNH hydrolase"/>
    <property type="match status" value="1"/>
</dbReference>
<evidence type="ECO:0008006" key="3">
    <source>
        <dbReference type="Google" id="ProtNLM"/>
    </source>
</evidence>
<keyword evidence="2" id="KW-1185">Reference proteome</keyword>
<reference evidence="1 2" key="1">
    <citation type="submission" date="2023-07" db="EMBL/GenBank/DDBJ databases">
        <title>Genomic Encyclopedia of Type Strains, Phase IV (KMG-IV): sequencing the most valuable type-strain genomes for metagenomic binning, comparative biology and taxonomic classification.</title>
        <authorList>
            <person name="Goeker M."/>
        </authorList>
    </citation>
    <scope>NUCLEOTIDE SEQUENCE [LARGE SCALE GENOMIC DNA]</scope>
    <source>
        <strain evidence="1 2">DSM 22616</strain>
    </source>
</reference>